<dbReference type="SUPFAM" id="SSF81324">
    <property type="entry name" value="Voltage-gated potassium channels"/>
    <property type="match status" value="1"/>
</dbReference>
<dbReference type="Pfam" id="PF00520">
    <property type="entry name" value="Ion_trans"/>
    <property type="match status" value="1"/>
</dbReference>
<evidence type="ECO:0000256" key="2">
    <source>
        <dbReference type="ARBA" id="ARBA00022692"/>
    </source>
</evidence>
<dbReference type="InterPro" id="IPR043203">
    <property type="entry name" value="VGCC_Ca_Na"/>
</dbReference>
<dbReference type="PANTHER" id="PTHR10037">
    <property type="entry name" value="VOLTAGE-GATED CATION CHANNEL CALCIUM AND SODIUM"/>
    <property type="match status" value="1"/>
</dbReference>
<evidence type="ECO:0000256" key="3">
    <source>
        <dbReference type="ARBA" id="ARBA00022989"/>
    </source>
</evidence>
<proteinExistence type="predicted"/>
<evidence type="ECO:0000259" key="6">
    <source>
        <dbReference type="Pfam" id="PF00520"/>
    </source>
</evidence>
<comment type="subcellular location">
    <subcellularLocation>
        <location evidence="1">Membrane</location>
        <topology evidence="1">Multi-pass membrane protein</topology>
    </subcellularLocation>
</comment>
<dbReference type="EMBL" id="GBYX01473932">
    <property type="protein sequence ID" value="JAO07727.1"/>
    <property type="molecule type" value="Transcribed_RNA"/>
</dbReference>
<keyword evidence="3 5" id="KW-1133">Transmembrane helix</keyword>
<dbReference type="InterPro" id="IPR005821">
    <property type="entry name" value="Ion_trans_dom"/>
</dbReference>
<dbReference type="Gene3D" id="1.10.287.70">
    <property type="match status" value="1"/>
</dbReference>
<dbReference type="GO" id="GO:0001518">
    <property type="term" value="C:voltage-gated sodium channel complex"/>
    <property type="evidence" value="ECO:0007669"/>
    <property type="project" value="TreeGrafter"/>
</dbReference>
<feature type="transmembrane region" description="Helical" evidence="5">
    <location>
        <begin position="126"/>
        <end position="149"/>
    </location>
</feature>
<dbReference type="GO" id="GO:0086010">
    <property type="term" value="P:membrane depolarization during action potential"/>
    <property type="evidence" value="ECO:0007669"/>
    <property type="project" value="TreeGrafter"/>
</dbReference>
<gene>
    <name evidence="7" type="primary">SC4AB</name>
</gene>
<evidence type="ECO:0000256" key="4">
    <source>
        <dbReference type="ARBA" id="ARBA00023136"/>
    </source>
</evidence>
<reference evidence="7" key="1">
    <citation type="submission" date="2014-12" db="EMBL/GenBank/DDBJ databases">
        <title>Parallel Evolution in Life History Adaptation Evident in the Tissue-Specific Poeciliopsis prolifica transcriptome.</title>
        <authorList>
            <person name="Jue N.K."/>
            <person name="Foley R.J."/>
            <person name="Obergfell C."/>
            <person name="Reznick D.N."/>
            <person name="O'Neill R.J."/>
            <person name="O'Neill M.J."/>
        </authorList>
    </citation>
    <scope>NUCLEOTIDE SEQUENCE</scope>
</reference>
<feature type="transmembrane region" description="Helical" evidence="5">
    <location>
        <begin position="192"/>
        <end position="211"/>
    </location>
</feature>
<feature type="transmembrane region" description="Helical" evidence="5">
    <location>
        <begin position="161"/>
        <end position="180"/>
    </location>
</feature>
<keyword evidence="2 5" id="KW-0812">Transmembrane</keyword>
<sequence>MAPLLPPVGTEMFRRFTPASLEEIQRKHEAEAKQQQIRKDKNIKIAKKYLPKPAGDLEDGQPLPLFYGDRAQEFLNIPLEDMDPFYQSHKTFIVLSKGKIIYRFNAEPACYLLSPFNSLRIFSIRILIHSLFSFFIMAAILTDCVFMTMSDPPAWSKTVEYVVMVIYTFEVIVKVLSRGFCVGDFTYLRNPWNWLEFMVINMIYLAEFTLFRDVSALRPFRVLRVLKIITVFSGLRTIFSAVIQSVKKLRDVMILTFFFLSIFALIGLQLFMGNLRQKCVLIPPLLLNDTSEGAFNISSHENNSSDFDFNTHVNNPGSMLSILPQKPQTST</sequence>
<dbReference type="FunFam" id="1.20.120.350:FF:000036">
    <property type="entry name" value="Voltage-dependent sodium channel SCN10A"/>
    <property type="match status" value="1"/>
</dbReference>
<evidence type="ECO:0000256" key="1">
    <source>
        <dbReference type="ARBA" id="ARBA00004141"/>
    </source>
</evidence>
<feature type="transmembrane region" description="Helical" evidence="5">
    <location>
        <begin position="223"/>
        <end position="246"/>
    </location>
</feature>
<dbReference type="Gene3D" id="1.20.120.350">
    <property type="entry name" value="Voltage-gated potassium channels. Chain C"/>
    <property type="match status" value="1"/>
</dbReference>
<accession>A0A0S7EZJ3</accession>
<dbReference type="InterPro" id="IPR027359">
    <property type="entry name" value="Volt_channel_dom_sf"/>
</dbReference>
<dbReference type="AlphaFoldDB" id="A0A0S7EZJ3"/>
<dbReference type="GO" id="GO:0019228">
    <property type="term" value="P:neuronal action potential"/>
    <property type="evidence" value="ECO:0007669"/>
    <property type="project" value="TreeGrafter"/>
</dbReference>
<dbReference type="GO" id="GO:0005248">
    <property type="term" value="F:voltage-gated sodium channel activity"/>
    <property type="evidence" value="ECO:0007669"/>
    <property type="project" value="TreeGrafter"/>
</dbReference>
<protein>
    <submittedName>
        <fullName evidence="7">SC4AB</fullName>
    </submittedName>
</protein>
<dbReference type="PANTHER" id="PTHR10037:SF223">
    <property type="entry name" value="SODIUM CHANNEL PROTEIN TYPE 4 SUBUNIT ALPHA"/>
    <property type="match status" value="1"/>
</dbReference>
<feature type="domain" description="Ion transport" evidence="6">
    <location>
        <begin position="129"/>
        <end position="311"/>
    </location>
</feature>
<name>A0A0S7EZJ3_9TELE</name>
<organism evidence="7">
    <name type="scientific">Poeciliopsis prolifica</name>
    <name type="common">blackstripe livebearer</name>
    <dbReference type="NCBI Taxonomy" id="188132"/>
    <lineage>
        <taxon>Eukaryota</taxon>
        <taxon>Metazoa</taxon>
        <taxon>Chordata</taxon>
        <taxon>Craniata</taxon>
        <taxon>Vertebrata</taxon>
        <taxon>Euteleostomi</taxon>
        <taxon>Actinopterygii</taxon>
        <taxon>Neopterygii</taxon>
        <taxon>Teleostei</taxon>
        <taxon>Neoteleostei</taxon>
        <taxon>Acanthomorphata</taxon>
        <taxon>Ovalentaria</taxon>
        <taxon>Atherinomorphae</taxon>
        <taxon>Cyprinodontiformes</taxon>
        <taxon>Poeciliidae</taxon>
        <taxon>Poeciliinae</taxon>
        <taxon>Poeciliopsis</taxon>
    </lineage>
</organism>
<evidence type="ECO:0000256" key="5">
    <source>
        <dbReference type="SAM" id="Phobius"/>
    </source>
</evidence>
<feature type="transmembrane region" description="Helical" evidence="5">
    <location>
        <begin position="252"/>
        <end position="272"/>
    </location>
</feature>
<keyword evidence="4 5" id="KW-0472">Membrane</keyword>
<evidence type="ECO:0000313" key="7">
    <source>
        <dbReference type="EMBL" id="JAO07741.1"/>
    </source>
</evidence>
<dbReference type="EMBL" id="GBYX01473918">
    <property type="protein sequence ID" value="JAO07741.1"/>
    <property type="molecule type" value="Transcribed_RNA"/>
</dbReference>